<accession>A0A4Y2GK42</accession>
<sequence>MMSKRPSAPNLASIFERPLRNGNRNGNDEDPYSLPGLTSRSSIYGVLGDPKPPKLPPRDIPRVPVPTVSASYSYSNHFYFLVHEVYKEKVL</sequence>
<protein>
    <submittedName>
        <fullName evidence="2">Uncharacterized protein</fullName>
    </submittedName>
</protein>
<comment type="caution">
    <text evidence="2">The sequence shown here is derived from an EMBL/GenBank/DDBJ whole genome shotgun (WGS) entry which is preliminary data.</text>
</comment>
<dbReference type="AlphaFoldDB" id="A0A4Y2GK42"/>
<keyword evidence="3" id="KW-1185">Reference proteome</keyword>
<evidence type="ECO:0000256" key="1">
    <source>
        <dbReference type="SAM" id="MobiDB-lite"/>
    </source>
</evidence>
<name>A0A4Y2GK42_ARAVE</name>
<proteinExistence type="predicted"/>
<feature type="region of interest" description="Disordered" evidence="1">
    <location>
        <begin position="1"/>
        <end position="61"/>
    </location>
</feature>
<dbReference type="Proteomes" id="UP000499080">
    <property type="component" value="Unassembled WGS sequence"/>
</dbReference>
<evidence type="ECO:0000313" key="3">
    <source>
        <dbReference type="Proteomes" id="UP000499080"/>
    </source>
</evidence>
<reference evidence="2 3" key="1">
    <citation type="journal article" date="2019" name="Sci. Rep.">
        <title>Orb-weaving spider Araneus ventricosus genome elucidates the spidroin gene catalogue.</title>
        <authorList>
            <person name="Kono N."/>
            <person name="Nakamura H."/>
            <person name="Ohtoshi R."/>
            <person name="Moran D.A.P."/>
            <person name="Shinohara A."/>
            <person name="Yoshida Y."/>
            <person name="Fujiwara M."/>
            <person name="Mori M."/>
            <person name="Tomita M."/>
            <person name="Arakawa K."/>
        </authorList>
    </citation>
    <scope>NUCLEOTIDE SEQUENCE [LARGE SCALE GENOMIC DNA]</scope>
</reference>
<gene>
    <name evidence="2" type="ORF">AVEN_87552_1</name>
</gene>
<dbReference type="EMBL" id="BGPR01099495">
    <property type="protein sequence ID" value="GBM52878.1"/>
    <property type="molecule type" value="Genomic_DNA"/>
</dbReference>
<organism evidence="2 3">
    <name type="scientific">Araneus ventricosus</name>
    <name type="common">Orbweaver spider</name>
    <name type="synonym">Epeira ventricosa</name>
    <dbReference type="NCBI Taxonomy" id="182803"/>
    <lineage>
        <taxon>Eukaryota</taxon>
        <taxon>Metazoa</taxon>
        <taxon>Ecdysozoa</taxon>
        <taxon>Arthropoda</taxon>
        <taxon>Chelicerata</taxon>
        <taxon>Arachnida</taxon>
        <taxon>Araneae</taxon>
        <taxon>Araneomorphae</taxon>
        <taxon>Entelegynae</taxon>
        <taxon>Araneoidea</taxon>
        <taxon>Araneidae</taxon>
        <taxon>Araneus</taxon>
    </lineage>
</organism>
<evidence type="ECO:0000313" key="2">
    <source>
        <dbReference type="EMBL" id="GBM52878.1"/>
    </source>
</evidence>